<protein>
    <submittedName>
        <fullName evidence="3">Uncharacterized protein</fullName>
    </submittedName>
</protein>
<dbReference type="Proteomes" id="UP000319103">
    <property type="component" value="Unassembled WGS sequence"/>
</dbReference>
<dbReference type="PROSITE" id="PS51257">
    <property type="entry name" value="PROKAR_LIPOPROTEIN"/>
    <property type="match status" value="1"/>
</dbReference>
<evidence type="ECO:0000313" key="3">
    <source>
        <dbReference type="EMBL" id="TQF03705.1"/>
    </source>
</evidence>
<sequence>MTHWQRVSTALTALAALAALGFLAACQSTAPPTPHTSKASAMMSPDQARDRLHALLDGTFEVIKPAVTYREGWPRVTENDQPADTANVALERYVMTKVSATKYGALLGLVERRWKSLGYVIESVNADPVMPAVFARASDGSALNLRVGYPGNITIGAVVNPVRATTSPFGPEPPQPTLPNGNPDILPTVDDPFWSH</sequence>
<feature type="region of interest" description="Disordered" evidence="1">
    <location>
        <begin position="165"/>
        <end position="196"/>
    </location>
</feature>
<reference evidence="3 4" key="1">
    <citation type="submission" date="2019-06" db="EMBL/GenBank/DDBJ databases">
        <title>Description of Kitasatospora acidophila sp. nov. isolated from pine grove soil, and reclassification of Streptomyces novaecaesareae to Kitasatospora novaeceasareae comb. nov.</title>
        <authorList>
            <person name="Kim M.J."/>
        </authorList>
    </citation>
    <scope>NUCLEOTIDE SEQUENCE [LARGE SCALE GENOMIC DNA]</scope>
    <source>
        <strain evidence="3 4">MMS16-CNU292</strain>
    </source>
</reference>
<proteinExistence type="predicted"/>
<evidence type="ECO:0000313" key="4">
    <source>
        <dbReference type="Proteomes" id="UP000319103"/>
    </source>
</evidence>
<feature type="chain" id="PRO_5038990883" evidence="2">
    <location>
        <begin position="25"/>
        <end position="196"/>
    </location>
</feature>
<name>A0A540W3W1_9ACTN</name>
<dbReference type="OrthoDB" id="3867807at2"/>
<dbReference type="EMBL" id="VIGB01000003">
    <property type="protein sequence ID" value="TQF03705.1"/>
    <property type="molecule type" value="Genomic_DNA"/>
</dbReference>
<keyword evidence="4" id="KW-1185">Reference proteome</keyword>
<organism evidence="3 4">
    <name type="scientific">Kitasatospora acidiphila</name>
    <dbReference type="NCBI Taxonomy" id="2567942"/>
    <lineage>
        <taxon>Bacteria</taxon>
        <taxon>Bacillati</taxon>
        <taxon>Actinomycetota</taxon>
        <taxon>Actinomycetes</taxon>
        <taxon>Kitasatosporales</taxon>
        <taxon>Streptomycetaceae</taxon>
        <taxon>Kitasatospora</taxon>
    </lineage>
</organism>
<dbReference type="AlphaFoldDB" id="A0A540W3W1"/>
<comment type="caution">
    <text evidence="3">The sequence shown here is derived from an EMBL/GenBank/DDBJ whole genome shotgun (WGS) entry which is preliminary data.</text>
</comment>
<feature type="signal peptide" evidence="2">
    <location>
        <begin position="1"/>
        <end position="24"/>
    </location>
</feature>
<accession>A0A540W3W1</accession>
<evidence type="ECO:0000256" key="1">
    <source>
        <dbReference type="SAM" id="MobiDB-lite"/>
    </source>
</evidence>
<dbReference type="RefSeq" id="WP_141634317.1">
    <property type="nucleotide sequence ID" value="NZ_VIGB01000003.1"/>
</dbReference>
<gene>
    <name evidence="3" type="ORF">E6W39_17550</name>
</gene>
<keyword evidence="2" id="KW-0732">Signal</keyword>
<evidence type="ECO:0000256" key="2">
    <source>
        <dbReference type="SAM" id="SignalP"/>
    </source>
</evidence>